<protein>
    <submittedName>
        <fullName evidence="1">Uncharacterized protein</fullName>
    </submittedName>
</protein>
<comment type="caution">
    <text evidence="1">The sequence shown here is derived from an EMBL/GenBank/DDBJ whole genome shotgun (WGS) entry which is preliminary data.</text>
</comment>
<proteinExistence type="predicted"/>
<accession>A0AAN6NJA7</accession>
<keyword evidence="2" id="KW-1185">Reference proteome</keyword>
<dbReference type="EMBL" id="MU859488">
    <property type="protein sequence ID" value="KAK3946867.1"/>
    <property type="molecule type" value="Genomic_DNA"/>
</dbReference>
<evidence type="ECO:0000313" key="1">
    <source>
        <dbReference type="EMBL" id="KAK3946867.1"/>
    </source>
</evidence>
<name>A0AAN6NJA7_9PEZI</name>
<sequence>MREALLECFCVATRLKTEDVDVAAPSAAIIDIWEGASDGALNFSIESDGKIAFDAPQGFRVRLNIIEIGSGCIDCIHVPEPFHEGSIASMSDLLLLRSVTVVDREGDGDKLGFRWLLEGWFERPEQFPKIDDEELDWLVKAAKVVYGSLGYFTIASMICGNNEAAAIGLVTKEQ</sequence>
<organism evidence="1 2">
    <name type="scientific">Pseudoneurospora amorphoporcata</name>
    <dbReference type="NCBI Taxonomy" id="241081"/>
    <lineage>
        <taxon>Eukaryota</taxon>
        <taxon>Fungi</taxon>
        <taxon>Dikarya</taxon>
        <taxon>Ascomycota</taxon>
        <taxon>Pezizomycotina</taxon>
        <taxon>Sordariomycetes</taxon>
        <taxon>Sordariomycetidae</taxon>
        <taxon>Sordariales</taxon>
        <taxon>Sordariaceae</taxon>
        <taxon>Pseudoneurospora</taxon>
    </lineage>
</organism>
<gene>
    <name evidence="1" type="ORF">QBC32DRAFT_225348</name>
</gene>
<reference evidence="1" key="1">
    <citation type="journal article" date="2023" name="Mol. Phylogenet. Evol.">
        <title>Genome-scale phylogeny and comparative genomics of the fungal order Sordariales.</title>
        <authorList>
            <person name="Hensen N."/>
            <person name="Bonometti L."/>
            <person name="Westerberg I."/>
            <person name="Brannstrom I.O."/>
            <person name="Guillou S."/>
            <person name="Cros-Aarteil S."/>
            <person name="Calhoun S."/>
            <person name="Haridas S."/>
            <person name="Kuo A."/>
            <person name="Mondo S."/>
            <person name="Pangilinan J."/>
            <person name="Riley R."/>
            <person name="LaButti K."/>
            <person name="Andreopoulos B."/>
            <person name="Lipzen A."/>
            <person name="Chen C."/>
            <person name="Yan M."/>
            <person name="Daum C."/>
            <person name="Ng V."/>
            <person name="Clum A."/>
            <person name="Steindorff A."/>
            <person name="Ohm R.A."/>
            <person name="Martin F."/>
            <person name="Silar P."/>
            <person name="Natvig D.O."/>
            <person name="Lalanne C."/>
            <person name="Gautier V."/>
            <person name="Ament-Velasquez S.L."/>
            <person name="Kruys A."/>
            <person name="Hutchinson M.I."/>
            <person name="Powell A.J."/>
            <person name="Barry K."/>
            <person name="Miller A.N."/>
            <person name="Grigoriev I.V."/>
            <person name="Debuchy R."/>
            <person name="Gladieux P."/>
            <person name="Hiltunen Thoren M."/>
            <person name="Johannesson H."/>
        </authorList>
    </citation>
    <scope>NUCLEOTIDE SEQUENCE</scope>
    <source>
        <strain evidence="1">CBS 626.80</strain>
    </source>
</reference>
<reference evidence="1" key="2">
    <citation type="submission" date="2023-06" db="EMBL/GenBank/DDBJ databases">
        <authorList>
            <consortium name="Lawrence Berkeley National Laboratory"/>
            <person name="Mondo S.J."/>
            <person name="Hensen N."/>
            <person name="Bonometti L."/>
            <person name="Westerberg I."/>
            <person name="Brannstrom I.O."/>
            <person name="Guillou S."/>
            <person name="Cros-Aarteil S."/>
            <person name="Calhoun S."/>
            <person name="Haridas S."/>
            <person name="Kuo A."/>
            <person name="Pangilinan J."/>
            <person name="Riley R."/>
            <person name="Labutti K."/>
            <person name="Andreopoulos B."/>
            <person name="Lipzen A."/>
            <person name="Chen C."/>
            <person name="Yanf M."/>
            <person name="Daum C."/>
            <person name="Ng V."/>
            <person name="Clum A."/>
            <person name="Steindorff A."/>
            <person name="Ohm R."/>
            <person name="Martin F."/>
            <person name="Silar P."/>
            <person name="Natvig D."/>
            <person name="Lalanne C."/>
            <person name="Gautier V."/>
            <person name="Ament-Velasquez S.L."/>
            <person name="Kruys A."/>
            <person name="Hutchinson M.I."/>
            <person name="Powell A.J."/>
            <person name="Barry K."/>
            <person name="Miller A.N."/>
            <person name="Grigoriev I.V."/>
            <person name="Debuchy R."/>
            <person name="Gladieux P."/>
            <person name="Thoren M.H."/>
            <person name="Johannesson H."/>
        </authorList>
    </citation>
    <scope>NUCLEOTIDE SEQUENCE</scope>
    <source>
        <strain evidence="1">CBS 626.80</strain>
    </source>
</reference>
<evidence type="ECO:0000313" key="2">
    <source>
        <dbReference type="Proteomes" id="UP001303222"/>
    </source>
</evidence>
<dbReference type="AlphaFoldDB" id="A0AAN6NJA7"/>
<dbReference type="Proteomes" id="UP001303222">
    <property type="component" value="Unassembled WGS sequence"/>
</dbReference>